<comment type="caution">
    <text evidence="6">The sequence shown here is derived from an EMBL/GenBank/DDBJ whole genome shotgun (WGS) entry which is preliminary data.</text>
</comment>
<dbReference type="PANTHER" id="PTHR13674">
    <property type="entry name" value="GROWTH AND TRANSFORMATION-DEPENDENT PROTEIN"/>
    <property type="match status" value="1"/>
</dbReference>
<dbReference type="GO" id="GO:0016020">
    <property type="term" value="C:membrane"/>
    <property type="evidence" value="ECO:0007669"/>
    <property type="project" value="UniProtKB-SubCell"/>
</dbReference>
<organism evidence="6 7">
    <name type="scientific">Dinothrombium tinctorium</name>
    <dbReference type="NCBI Taxonomy" id="1965070"/>
    <lineage>
        <taxon>Eukaryota</taxon>
        <taxon>Metazoa</taxon>
        <taxon>Ecdysozoa</taxon>
        <taxon>Arthropoda</taxon>
        <taxon>Chelicerata</taxon>
        <taxon>Arachnida</taxon>
        <taxon>Acari</taxon>
        <taxon>Acariformes</taxon>
        <taxon>Trombidiformes</taxon>
        <taxon>Prostigmata</taxon>
        <taxon>Anystina</taxon>
        <taxon>Parasitengona</taxon>
        <taxon>Trombidioidea</taxon>
        <taxon>Trombidiidae</taxon>
        <taxon>Dinothrombium</taxon>
    </lineage>
</organism>
<comment type="similarity">
    <text evidence="2">Belongs to the UPF0389 family.</text>
</comment>
<keyword evidence="3" id="KW-0812">Transmembrane</keyword>
<dbReference type="Proteomes" id="UP000285301">
    <property type="component" value="Unassembled WGS sequence"/>
</dbReference>
<evidence type="ECO:0000256" key="2">
    <source>
        <dbReference type="ARBA" id="ARBA00007363"/>
    </source>
</evidence>
<evidence type="ECO:0000256" key="3">
    <source>
        <dbReference type="ARBA" id="ARBA00022692"/>
    </source>
</evidence>
<protein>
    <submittedName>
        <fullName evidence="6">UPF0389 protein CG9231-like isoform X1</fullName>
    </submittedName>
</protein>
<evidence type="ECO:0000256" key="1">
    <source>
        <dbReference type="ARBA" id="ARBA00004167"/>
    </source>
</evidence>
<dbReference type="Pfam" id="PF06388">
    <property type="entry name" value="DUF1075"/>
    <property type="match status" value="1"/>
</dbReference>
<keyword evidence="4" id="KW-1133">Transmembrane helix</keyword>
<gene>
    <name evidence="6" type="ORF">B4U79_09555</name>
</gene>
<reference evidence="6 7" key="1">
    <citation type="journal article" date="2018" name="Gigascience">
        <title>Genomes of trombidid mites reveal novel predicted allergens and laterally-transferred genes associated with secondary metabolism.</title>
        <authorList>
            <person name="Dong X."/>
            <person name="Chaisiri K."/>
            <person name="Xia D."/>
            <person name="Armstrong S.D."/>
            <person name="Fang Y."/>
            <person name="Donnelly M.J."/>
            <person name="Kadowaki T."/>
            <person name="McGarry J.W."/>
            <person name="Darby A.C."/>
            <person name="Makepeace B.L."/>
        </authorList>
    </citation>
    <scope>NUCLEOTIDE SEQUENCE [LARGE SCALE GENOMIC DNA]</scope>
    <source>
        <strain evidence="6">UoL-WK</strain>
    </source>
</reference>
<evidence type="ECO:0000256" key="4">
    <source>
        <dbReference type="ARBA" id="ARBA00022989"/>
    </source>
</evidence>
<dbReference type="InterPro" id="IPR009432">
    <property type="entry name" value="DUF1075"/>
</dbReference>
<dbReference type="OrthoDB" id="8193498at2759"/>
<sequence length="79" mass="9339">MDKMRHLSPRPFERRLLVWFGRYKSLEEIPTLVPFGMMGYSAYSGKKAAESGDTLLRRNVEFHRQYKEMQAEKQPNSSK</sequence>
<dbReference type="EMBL" id="NCKU01004639">
    <property type="protein sequence ID" value="RWS05674.1"/>
    <property type="molecule type" value="Genomic_DNA"/>
</dbReference>
<dbReference type="AlphaFoldDB" id="A0A3S3PPH4"/>
<proteinExistence type="inferred from homology"/>
<keyword evidence="7" id="KW-1185">Reference proteome</keyword>
<evidence type="ECO:0000256" key="5">
    <source>
        <dbReference type="ARBA" id="ARBA00023136"/>
    </source>
</evidence>
<comment type="subcellular location">
    <subcellularLocation>
        <location evidence="1">Membrane</location>
        <topology evidence="1">Single-pass membrane protein</topology>
    </subcellularLocation>
</comment>
<keyword evidence="5" id="KW-0472">Membrane</keyword>
<evidence type="ECO:0000313" key="6">
    <source>
        <dbReference type="EMBL" id="RWS05674.1"/>
    </source>
</evidence>
<evidence type="ECO:0000313" key="7">
    <source>
        <dbReference type="Proteomes" id="UP000285301"/>
    </source>
</evidence>
<dbReference type="PANTHER" id="PTHR13674:SF5">
    <property type="entry name" value="UPF0389 PROTEIN CG9231"/>
    <property type="match status" value="1"/>
</dbReference>
<accession>A0A3S3PPH4</accession>
<name>A0A3S3PPH4_9ACAR</name>